<accession>A0A4W3HS77</accession>
<dbReference type="GeneTree" id="ENSGT00390000001622"/>
<comment type="function">
    <text evidence="5">Required for correct functioning of the GINS complex, a complex that plays an essential role in the initiation of DNA replication, and progression of DNA replication forks. GINS complex is a core component of CDC45-MCM-GINS (CMG) helicase, the molecular machine that unwinds template DNA during replication, and around which the replisome is built.</text>
</comment>
<dbReference type="Pfam" id="PF05916">
    <property type="entry name" value="Sld5"/>
    <property type="match status" value="1"/>
</dbReference>
<dbReference type="FunCoup" id="A0A4W3HS77">
    <property type="interactions" value="278"/>
</dbReference>
<evidence type="ECO:0000256" key="3">
    <source>
        <dbReference type="ARBA" id="ARBA00022705"/>
    </source>
</evidence>
<proteinExistence type="inferred from homology"/>
<dbReference type="PANTHER" id="PTHR22768:SF0">
    <property type="entry name" value="DNA REPLICATION COMPLEX GINS PROTEIN PSF3"/>
    <property type="match status" value="1"/>
</dbReference>
<reference evidence="9" key="5">
    <citation type="submission" date="2025-09" db="UniProtKB">
        <authorList>
            <consortium name="Ensembl"/>
        </authorList>
    </citation>
    <scope>IDENTIFICATION</scope>
</reference>
<keyword evidence="3 6" id="KW-0235">DNA replication</keyword>
<gene>
    <name evidence="9" type="primary">gins3</name>
</gene>
<keyword evidence="10" id="KW-1185">Reference proteome</keyword>
<reference evidence="10" key="3">
    <citation type="journal article" date="2014" name="Nature">
        <title>Elephant shark genome provides unique insights into gnathostome evolution.</title>
        <authorList>
            <consortium name="International Elephant Shark Genome Sequencing Consortium"/>
            <person name="Venkatesh B."/>
            <person name="Lee A.P."/>
            <person name="Ravi V."/>
            <person name="Maurya A.K."/>
            <person name="Lian M.M."/>
            <person name="Swann J.B."/>
            <person name="Ohta Y."/>
            <person name="Flajnik M.F."/>
            <person name="Sutoh Y."/>
            <person name="Kasahara M."/>
            <person name="Hoon S."/>
            <person name="Gangu V."/>
            <person name="Roy S.W."/>
            <person name="Irimia M."/>
            <person name="Korzh V."/>
            <person name="Kondrychyn I."/>
            <person name="Lim Z.W."/>
            <person name="Tay B.H."/>
            <person name="Tohari S."/>
            <person name="Kong K.W."/>
            <person name="Ho S."/>
            <person name="Lorente-Galdos B."/>
            <person name="Quilez J."/>
            <person name="Marques-Bonet T."/>
            <person name="Raney B.J."/>
            <person name="Ingham P.W."/>
            <person name="Tay A."/>
            <person name="Hillier L.W."/>
            <person name="Minx P."/>
            <person name="Boehm T."/>
            <person name="Wilson R.K."/>
            <person name="Brenner S."/>
            <person name="Warren W.C."/>
        </authorList>
    </citation>
    <scope>NUCLEOTIDE SEQUENCE [LARGE SCALE GENOMIC DNA]</scope>
</reference>
<organism evidence="9 10">
    <name type="scientific">Callorhinchus milii</name>
    <name type="common">Ghost shark</name>
    <dbReference type="NCBI Taxonomy" id="7868"/>
    <lineage>
        <taxon>Eukaryota</taxon>
        <taxon>Metazoa</taxon>
        <taxon>Chordata</taxon>
        <taxon>Craniata</taxon>
        <taxon>Vertebrata</taxon>
        <taxon>Chondrichthyes</taxon>
        <taxon>Holocephali</taxon>
        <taxon>Chimaeriformes</taxon>
        <taxon>Callorhinchidae</taxon>
        <taxon>Callorhinchus</taxon>
    </lineage>
</organism>
<dbReference type="Ensembl" id="ENSCMIT00000012316.1">
    <property type="protein sequence ID" value="ENSCMIP00000012029.1"/>
    <property type="gene ID" value="ENSCMIG00000006197.1"/>
</dbReference>
<dbReference type="InterPro" id="IPR010492">
    <property type="entry name" value="GINS_Psf3"/>
</dbReference>
<dbReference type="GO" id="GO:0000811">
    <property type="term" value="C:GINS complex"/>
    <property type="evidence" value="ECO:0007669"/>
    <property type="project" value="UniProtKB-UniRule"/>
</dbReference>
<dbReference type="InParanoid" id="A0A4W3HS77"/>
<dbReference type="PANTHER" id="PTHR22768">
    <property type="entry name" value="DNA REPLICATION COMPLEX GINS PROTEIN PSF3"/>
    <property type="match status" value="1"/>
</dbReference>
<reference evidence="10" key="1">
    <citation type="journal article" date="2006" name="Science">
        <title>Ancient noncoding elements conserved in the human genome.</title>
        <authorList>
            <person name="Venkatesh B."/>
            <person name="Kirkness E.F."/>
            <person name="Loh Y.H."/>
            <person name="Halpern A.L."/>
            <person name="Lee A.P."/>
            <person name="Johnson J."/>
            <person name="Dandona N."/>
            <person name="Viswanathan L.D."/>
            <person name="Tay A."/>
            <person name="Venter J.C."/>
            <person name="Strausberg R.L."/>
            <person name="Brenner S."/>
        </authorList>
    </citation>
    <scope>NUCLEOTIDE SEQUENCE [LARGE SCALE GENOMIC DNA]</scope>
</reference>
<dbReference type="InterPro" id="IPR036224">
    <property type="entry name" value="GINS_bundle-like_dom_sf"/>
</dbReference>
<dbReference type="Pfam" id="PF22466">
    <property type="entry name" value="PSF3_N"/>
    <property type="match status" value="1"/>
</dbReference>
<dbReference type="InterPro" id="IPR055221">
    <property type="entry name" value="PSF3_N"/>
</dbReference>
<name>A0A4W3HS77_CALMI</name>
<dbReference type="SUPFAM" id="SSF158573">
    <property type="entry name" value="GINS helical bundle-like"/>
    <property type="match status" value="1"/>
</dbReference>
<evidence type="ECO:0000259" key="8">
    <source>
        <dbReference type="Pfam" id="PF22466"/>
    </source>
</evidence>
<dbReference type="CDD" id="cd21693">
    <property type="entry name" value="GINS_B_Psf3"/>
    <property type="match status" value="1"/>
</dbReference>
<dbReference type="OMA" id="IYKEGWR"/>
<dbReference type="CTD" id="64785"/>
<feature type="domain" description="GINS subunit" evidence="7">
    <location>
        <begin position="91"/>
        <end position="185"/>
    </location>
</feature>
<dbReference type="CDD" id="cd11713">
    <property type="entry name" value="GINS_A_psf3"/>
    <property type="match status" value="1"/>
</dbReference>
<dbReference type="RefSeq" id="XP_007902847.2">
    <property type="nucleotide sequence ID" value="XM_007904656.2"/>
</dbReference>
<dbReference type="GeneID" id="103185903"/>
<evidence type="ECO:0000256" key="2">
    <source>
        <dbReference type="ARBA" id="ARBA00006343"/>
    </source>
</evidence>
<reference evidence="10" key="2">
    <citation type="journal article" date="2007" name="PLoS Biol.">
        <title>Survey sequencing and comparative analysis of the elephant shark (Callorhinchus milii) genome.</title>
        <authorList>
            <person name="Venkatesh B."/>
            <person name="Kirkness E.F."/>
            <person name="Loh Y.H."/>
            <person name="Halpern A.L."/>
            <person name="Lee A.P."/>
            <person name="Johnson J."/>
            <person name="Dandona N."/>
            <person name="Viswanathan L.D."/>
            <person name="Tay A."/>
            <person name="Venter J.C."/>
            <person name="Strausberg R.L."/>
            <person name="Brenner S."/>
        </authorList>
    </citation>
    <scope>NUCLEOTIDE SEQUENCE [LARGE SCALE GENOMIC DNA]</scope>
</reference>
<protein>
    <recommendedName>
        <fullName evidence="6">DNA replication complex GINS protein PSF3</fullName>
    </recommendedName>
</protein>
<evidence type="ECO:0000256" key="1">
    <source>
        <dbReference type="ARBA" id="ARBA00004123"/>
    </source>
</evidence>
<dbReference type="STRING" id="7868.ENSCMIP00000012029"/>
<dbReference type="AlphaFoldDB" id="A0A4W3HS77"/>
<evidence type="ECO:0000259" key="7">
    <source>
        <dbReference type="Pfam" id="PF05916"/>
    </source>
</evidence>
<dbReference type="GO" id="GO:1902975">
    <property type="term" value="P:mitotic DNA replication initiation"/>
    <property type="evidence" value="ECO:0007669"/>
    <property type="project" value="TreeGrafter"/>
</dbReference>
<dbReference type="OrthoDB" id="10251744at2759"/>
<evidence type="ECO:0000313" key="9">
    <source>
        <dbReference type="Ensembl" id="ENSCMIP00000012029.1"/>
    </source>
</evidence>
<dbReference type="InterPro" id="IPR021151">
    <property type="entry name" value="GINS_A"/>
</dbReference>
<keyword evidence="4 6" id="KW-0539">Nucleus</keyword>
<dbReference type="KEGG" id="cmk:103185903"/>
<evidence type="ECO:0000313" key="10">
    <source>
        <dbReference type="Proteomes" id="UP000314986"/>
    </source>
</evidence>
<comment type="similarity">
    <text evidence="2 6">Belongs to the GINS3/PSF3 family.</text>
</comment>
<evidence type="ECO:0000256" key="5">
    <source>
        <dbReference type="ARBA" id="ARBA00045258"/>
    </source>
</evidence>
<dbReference type="SUPFAM" id="SSF160059">
    <property type="entry name" value="PriA/YqbF domain"/>
    <property type="match status" value="1"/>
</dbReference>
<comment type="subunit">
    <text evidence="6">Component of the GINS complex.</text>
</comment>
<evidence type="ECO:0000256" key="4">
    <source>
        <dbReference type="ARBA" id="ARBA00023242"/>
    </source>
</evidence>
<dbReference type="InterPro" id="IPR038437">
    <property type="entry name" value="GINS_Psf3_sf"/>
</dbReference>
<dbReference type="Gene3D" id="1.20.58.2050">
    <property type="match status" value="1"/>
</dbReference>
<reference evidence="9" key="4">
    <citation type="submission" date="2025-08" db="UniProtKB">
        <authorList>
            <consortium name="Ensembl"/>
        </authorList>
    </citation>
    <scope>IDENTIFICATION</scope>
</reference>
<dbReference type="Proteomes" id="UP000314986">
    <property type="component" value="Unassembled WGS sequence"/>
</dbReference>
<sequence>MPRSDSYLPVAPGGPEESFFSLDDILMTQEKLPCQTETALPRLGFLDKSGEAPLIPEATKMELPLWLAKGLSDPKRRIVSVSAPKIYNGRWRTIFNADANVVDLHKMGPYYYGFGTQLLNFESPENTEIAQTILQTFVSRFRRIMDSSQNAYNEDTSVLVAHLDELERGLFHAGQKSLNDFQSWEKGKAVQITTSHLVQSYGKRKFSEMES</sequence>
<feature type="domain" description="DNA replication complex GINS protein PSF3 N-terminal" evidence="8">
    <location>
        <begin position="20"/>
        <end position="72"/>
    </location>
</feature>
<comment type="subcellular location">
    <subcellularLocation>
        <location evidence="1 6">Nucleus</location>
    </subcellularLocation>
</comment>
<comment type="function">
    <text evidence="6">The GINS complex plays an essential role in the initiation of DNA replication.</text>
</comment>
<evidence type="ECO:0000256" key="6">
    <source>
        <dbReference type="RuleBase" id="RU367161"/>
    </source>
</evidence>